<reference evidence="2 3" key="1">
    <citation type="journal article" date="2017" name="Nat. Ecol. Evol.">
        <title>Scallop genome provides insights into evolution of bilaterian karyotype and development.</title>
        <authorList>
            <person name="Wang S."/>
            <person name="Zhang J."/>
            <person name="Jiao W."/>
            <person name="Li J."/>
            <person name="Xun X."/>
            <person name="Sun Y."/>
            <person name="Guo X."/>
            <person name="Huan P."/>
            <person name="Dong B."/>
            <person name="Zhang L."/>
            <person name="Hu X."/>
            <person name="Sun X."/>
            <person name="Wang J."/>
            <person name="Zhao C."/>
            <person name="Wang Y."/>
            <person name="Wang D."/>
            <person name="Huang X."/>
            <person name="Wang R."/>
            <person name="Lv J."/>
            <person name="Li Y."/>
            <person name="Zhang Z."/>
            <person name="Liu B."/>
            <person name="Lu W."/>
            <person name="Hui Y."/>
            <person name="Liang J."/>
            <person name="Zhou Z."/>
            <person name="Hou R."/>
            <person name="Li X."/>
            <person name="Liu Y."/>
            <person name="Li H."/>
            <person name="Ning X."/>
            <person name="Lin Y."/>
            <person name="Zhao L."/>
            <person name="Xing Q."/>
            <person name="Dou J."/>
            <person name="Li Y."/>
            <person name="Mao J."/>
            <person name="Guo H."/>
            <person name="Dou H."/>
            <person name="Li T."/>
            <person name="Mu C."/>
            <person name="Jiang W."/>
            <person name="Fu Q."/>
            <person name="Fu X."/>
            <person name="Miao Y."/>
            <person name="Liu J."/>
            <person name="Yu Q."/>
            <person name="Li R."/>
            <person name="Liao H."/>
            <person name="Li X."/>
            <person name="Kong Y."/>
            <person name="Jiang Z."/>
            <person name="Chourrout D."/>
            <person name="Li R."/>
            <person name="Bao Z."/>
        </authorList>
    </citation>
    <scope>NUCLEOTIDE SEQUENCE [LARGE SCALE GENOMIC DNA]</scope>
    <source>
        <strain evidence="2 3">PY_sf001</strain>
    </source>
</reference>
<feature type="signal peptide" evidence="1">
    <location>
        <begin position="1"/>
        <end position="20"/>
    </location>
</feature>
<accession>A0A210QEC4</accession>
<evidence type="ECO:0000313" key="2">
    <source>
        <dbReference type="EMBL" id="OWF47073.1"/>
    </source>
</evidence>
<evidence type="ECO:0000313" key="3">
    <source>
        <dbReference type="Proteomes" id="UP000242188"/>
    </source>
</evidence>
<evidence type="ECO:0008006" key="4">
    <source>
        <dbReference type="Google" id="ProtNLM"/>
    </source>
</evidence>
<sequence>MAISVSIFCVCMAVVSVTSAMSVTTVSPFLCQNSTECSAHQCCSKIPSIMAVSKRQLGPLPDLQFFVSSSCKPYIPTNGSCVNVISVNGDCGCAPDHICKYFPELNGPFLHPGKRDFFPGNPLAFRCVPKAA</sequence>
<protein>
    <recommendedName>
        <fullName evidence="4">Prokineticin domain-containing protein</fullName>
    </recommendedName>
</protein>
<keyword evidence="3" id="KW-1185">Reference proteome</keyword>
<name>A0A210QEC4_MIZYE</name>
<comment type="caution">
    <text evidence="2">The sequence shown here is derived from an EMBL/GenBank/DDBJ whole genome shotgun (WGS) entry which is preliminary data.</text>
</comment>
<dbReference type="AlphaFoldDB" id="A0A210QEC4"/>
<feature type="chain" id="PRO_5012374507" description="Prokineticin domain-containing protein" evidence="1">
    <location>
        <begin position="21"/>
        <end position="132"/>
    </location>
</feature>
<evidence type="ECO:0000256" key="1">
    <source>
        <dbReference type="SAM" id="SignalP"/>
    </source>
</evidence>
<dbReference type="EMBL" id="NEDP02004037">
    <property type="protein sequence ID" value="OWF47073.1"/>
    <property type="molecule type" value="Genomic_DNA"/>
</dbReference>
<keyword evidence="1" id="KW-0732">Signal</keyword>
<dbReference type="OrthoDB" id="10348179at2759"/>
<organism evidence="2 3">
    <name type="scientific">Mizuhopecten yessoensis</name>
    <name type="common">Japanese scallop</name>
    <name type="synonym">Patinopecten yessoensis</name>
    <dbReference type="NCBI Taxonomy" id="6573"/>
    <lineage>
        <taxon>Eukaryota</taxon>
        <taxon>Metazoa</taxon>
        <taxon>Spiralia</taxon>
        <taxon>Lophotrochozoa</taxon>
        <taxon>Mollusca</taxon>
        <taxon>Bivalvia</taxon>
        <taxon>Autobranchia</taxon>
        <taxon>Pteriomorphia</taxon>
        <taxon>Pectinida</taxon>
        <taxon>Pectinoidea</taxon>
        <taxon>Pectinidae</taxon>
        <taxon>Mizuhopecten</taxon>
    </lineage>
</organism>
<proteinExistence type="predicted"/>
<gene>
    <name evidence="2" type="ORF">KP79_PYT12561</name>
</gene>
<dbReference type="Proteomes" id="UP000242188">
    <property type="component" value="Unassembled WGS sequence"/>
</dbReference>